<keyword evidence="10" id="KW-0804">Transcription</keyword>
<proteinExistence type="inferred from homology"/>
<comment type="subcellular location">
    <subcellularLocation>
        <location evidence="1">Cytoplasm</location>
    </subcellularLocation>
</comment>
<keyword evidence="3" id="KW-0963">Cytoplasm</keyword>
<dbReference type="PANTHER" id="PTHR33202:SF18">
    <property type="entry name" value="TRANSCRIPTIONAL REGULATOR FURA"/>
    <property type="match status" value="1"/>
</dbReference>
<evidence type="ECO:0000313" key="12">
    <source>
        <dbReference type="Proteomes" id="UP001209083"/>
    </source>
</evidence>
<keyword evidence="6" id="KW-0862">Zinc</keyword>
<dbReference type="PANTHER" id="PTHR33202">
    <property type="entry name" value="ZINC UPTAKE REGULATION PROTEIN"/>
    <property type="match status" value="1"/>
</dbReference>
<evidence type="ECO:0000256" key="6">
    <source>
        <dbReference type="ARBA" id="ARBA00022833"/>
    </source>
</evidence>
<reference evidence="11 12" key="1">
    <citation type="submission" date="2023-05" db="EMBL/GenBank/DDBJ databases">
        <title>Lithophilousrod everest ZFBP1038 complete genpme.</title>
        <authorList>
            <person name="Tian M."/>
        </authorList>
    </citation>
    <scope>NUCLEOTIDE SEQUENCE [LARGE SCALE GENOMIC DNA]</scope>
    <source>
        <strain evidence="11 12">ZFBP1038</strain>
    </source>
</reference>
<dbReference type="SUPFAM" id="SSF46785">
    <property type="entry name" value="Winged helix' DNA-binding domain"/>
    <property type="match status" value="1"/>
</dbReference>
<comment type="similarity">
    <text evidence="2">Belongs to the Fur family.</text>
</comment>
<dbReference type="Gene3D" id="3.30.1490.190">
    <property type="match status" value="1"/>
</dbReference>
<dbReference type="RefSeq" id="WP_349639966.1">
    <property type="nucleotide sequence ID" value="NZ_CP090958.1"/>
</dbReference>
<keyword evidence="4" id="KW-0678">Repressor</keyword>
<protein>
    <submittedName>
        <fullName evidence="11">Fur family transcriptional regulator</fullName>
    </submittedName>
</protein>
<gene>
    <name evidence="11" type="ORF">LWF01_05110</name>
</gene>
<dbReference type="EMBL" id="CP090958">
    <property type="protein sequence ID" value="WGW13152.1"/>
    <property type="molecule type" value="Genomic_DNA"/>
</dbReference>
<evidence type="ECO:0000313" key="11">
    <source>
        <dbReference type="EMBL" id="WGW13152.1"/>
    </source>
</evidence>
<evidence type="ECO:0000256" key="1">
    <source>
        <dbReference type="ARBA" id="ARBA00004496"/>
    </source>
</evidence>
<name>A0ABY8QW10_9MICO</name>
<evidence type="ECO:0000256" key="2">
    <source>
        <dbReference type="ARBA" id="ARBA00007957"/>
    </source>
</evidence>
<keyword evidence="8" id="KW-0805">Transcription regulation</keyword>
<evidence type="ECO:0000256" key="7">
    <source>
        <dbReference type="ARBA" id="ARBA00023004"/>
    </source>
</evidence>
<keyword evidence="5" id="KW-0479">Metal-binding</keyword>
<dbReference type="InterPro" id="IPR043135">
    <property type="entry name" value="Fur_C"/>
</dbReference>
<evidence type="ECO:0000256" key="3">
    <source>
        <dbReference type="ARBA" id="ARBA00022490"/>
    </source>
</evidence>
<evidence type="ECO:0000256" key="10">
    <source>
        <dbReference type="ARBA" id="ARBA00023163"/>
    </source>
</evidence>
<dbReference type="InterPro" id="IPR002481">
    <property type="entry name" value="FUR"/>
</dbReference>
<dbReference type="InterPro" id="IPR036390">
    <property type="entry name" value="WH_DNA-bd_sf"/>
</dbReference>
<evidence type="ECO:0000256" key="9">
    <source>
        <dbReference type="ARBA" id="ARBA00023125"/>
    </source>
</evidence>
<dbReference type="InterPro" id="IPR036388">
    <property type="entry name" value="WH-like_DNA-bd_sf"/>
</dbReference>
<keyword evidence="9" id="KW-0238">DNA-binding</keyword>
<dbReference type="Proteomes" id="UP001209083">
    <property type="component" value="Chromosome"/>
</dbReference>
<sequence length="163" mass="17858">MPAKDFDSVTALRDAGLRVTAPRLAVLDVLRSSSHVDAETITRDVRAKLGSVSTQAIYDVLHALNSAEIVRRIDPSGAAAARYELHRHDNHHHLVCRGCEAIVDVACDEGHAPCLSPQETSGFAIDEAEIIFWGLCPSCFDVRNGEHIGDIRGTQVSTRRKYE</sequence>
<dbReference type="CDD" id="cd07153">
    <property type="entry name" value="Fur_like"/>
    <property type="match status" value="1"/>
</dbReference>
<evidence type="ECO:0000256" key="8">
    <source>
        <dbReference type="ARBA" id="ARBA00023015"/>
    </source>
</evidence>
<accession>A0ABY8QW10</accession>
<dbReference type="Gene3D" id="1.10.10.10">
    <property type="entry name" value="Winged helix-like DNA-binding domain superfamily/Winged helix DNA-binding domain"/>
    <property type="match status" value="1"/>
</dbReference>
<dbReference type="Pfam" id="PF01475">
    <property type="entry name" value="FUR"/>
    <property type="match status" value="1"/>
</dbReference>
<keyword evidence="12" id="KW-1185">Reference proteome</keyword>
<keyword evidence="7" id="KW-0408">Iron</keyword>
<evidence type="ECO:0000256" key="5">
    <source>
        <dbReference type="ARBA" id="ARBA00022723"/>
    </source>
</evidence>
<evidence type="ECO:0000256" key="4">
    <source>
        <dbReference type="ARBA" id="ARBA00022491"/>
    </source>
</evidence>
<organism evidence="11 12">
    <name type="scientific">Saxibacter everestensis</name>
    <dbReference type="NCBI Taxonomy" id="2909229"/>
    <lineage>
        <taxon>Bacteria</taxon>
        <taxon>Bacillati</taxon>
        <taxon>Actinomycetota</taxon>
        <taxon>Actinomycetes</taxon>
        <taxon>Micrococcales</taxon>
        <taxon>Brevibacteriaceae</taxon>
        <taxon>Saxibacter</taxon>
    </lineage>
</organism>